<protein>
    <recommendedName>
        <fullName evidence="3">DUF3331 domain-containing protein</fullName>
    </recommendedName>
</protein>
<dbReference type="AlphaFoldDB" id="A0A7W9U0M5"/>
<dbReference type="Pfam" id="PF11811">
    <property type="entry name" value="DUF3331"/>
    <property type="match status" value="1"/>
</dbReference>
<comment type="caution">
    <text evidence="1">The sequence shown here is derived from an EMBL/GenBank/DDBJ whole genome shotgun (WGS) entry which is preliminary data.</text>
</comment>
<name>A0A7W9U0M5_9BURK</name>
<dbReference type="EMBL" id="JACHBW010000011">
    <property type="protein sequence ID" value="MBB6104091.1"/>
    <property type="molecule type" value="Genomic_DNA"/>
</dbReference>
<evidence type="ECO:0008006" key="3">
    <source>
        <dbReference type="Google" id="ProtNLM"/>
    </source>
</evidence>
<reference evidence="1 2" key="1">
    <citation type="submission" date="2020-08" db="EMBL/GenBank/DDBJ databases">
        <title>Above-ground endophytic microbial communities from plants in different locations in the United States.</title>
        <authorList>
            <person name="Frank C."/>
        </authorList>
    </citation>
    <scope>NUCLEOTIDE SEQUENCE [LARGE SCALE GENOMIC DNA]</scope>
    <source>
        <strain evidence="1 2">WP4_2_2</strain>
    </source>
</reference>
<sequence>MHQTTEQQLFEHALLDLLLPPKPPVVKPFVRTAHRGRTKGRRVSGRIESAEATGNKPGFPAVVIGQLTTRTIAVRWSDSRSGCYGEQIWRMCHARTRTLCAATGLEIQPGDVVYRPTSGRYMVPFNDGQLILASAVEYRLD</sequence>
<gene>
    <name evidence="1" type="ORF">F4827_003950</name>
</gene>
<evidence type="ECO:0000313" key="2">
    <source>
        <dbReference type="Proteomes" id="UP000571554"/>
    </source>
</evidence>
<dbReference type="RefSeq" id="WP_183726030.1">
    <property type="nucleotide sequence ID" value="NZ_JACHBW010000011.1"/>
</dbReference>
<dbReference type="InterPro" id="IPR021769">
    <property type="entry name" value="DUF3331"/>
</dbReference>
<organism evidence="1 2">
    <name type="scientific">Paraburkholderia bannensis</name>
    <dbReference type="NCBI Taxonomy" id="765414"/>
    <lineage>
        <taxon>Bacteria</taxon>
        <taxon>Pseudomonadati</taxon>
        <taxon>Pseudomonadota</taxon>
        <taxon>Betaproteobacteria</taxon>
        <taxon>Burkholderiales</taxon>
        <taxon>Burkholderiaceae</taxon>
        <taxon>Paraburkholderia</taxon>
    </lineage>
</organism>
<accession>A0A7W9U0M5</accession>
<keyword evidence="2" id="KW-1185">Reference proteome</keyword>
<proteinExistence type="predicted"/>
<dbReference type="Proteomes" id="UP000571554">
    <property type="component" value="Unassembled WGS sequence"/>
</dbReference>
<evidence type="ECO:0000313" key="1">
    <source>
        <dbReference type="EMBL" id="MBB6104091.1"/>
    </source>
</evidence>